<dbReference type="Gene3D" id="3.30.1490.40">
    <property type="match status" value="1"/>
</dbReference>
<sequence>MAANAHMQQQAQHQAAAQQQHAAAAAAAAAAQQNAMFQQQQQQQQHAGLIWYYIDDVGNIQGPFTKAELAGWYCNRWLSEQLMVCKSLSWPNPQTSHFAPLRDYLHEILN</sequence>
<gene>
    <name evidence="3" type="ORF">FOZ60_000354</name>
</gene>
<dbReference type="InterPro" id="IPR035445">
    <property type="entry name" value="GYF-like_dom_sf"/>
</dbReference>
<dbReference type="SUPFAM" id="SSF55277">
    <property type="entry name" value="GYF domain"/>
    <property type="match status" value="1"/>
</dbReference>
<reference evidence="3 4" key="1">
    <citation type="submission" date="2020-04" db="EMBL/GenBank/DDBJ databases">
        <title>Perkinsus olseni comparative genomics.</title>
        <authorList>
            <person name="Bogema D.R."/>
        </authorList>
    </citation>
    <scope>NUCLEOTIDE SEQUENCE [LARGE SCALE GENOMIC DNA]</scope>
    <source>
        <strain evidence="3">00978-12</strain>
    </source>
</reference>
<protein>
    <recommendedName>
        <fullName evidence="2">GYF domain-containing protein</fullName>
    </recommendedName>
</protein>
<dbReference type="OrthoDB" id="6415790at2759"/>
<evidence type="ECO:0000313" key="4">
    <source>
        <dbReference type="Proteomes" id="UP000541610"/>
    </source>
</evidence>
<dbReference type="AlphaFoldDB" id="A0A7J6MZK1"/>
<comment type="caution">
    <text evidence="3">The sequence shown here is derived from an EMBL/GenBank/DDBJ whole genome shotgun (WGS) entry which is preliminary data.</text>
</comment>
<evidence type="ECO:0000313" key="3">
    <source>
        <dbReference type="EMBL" id="KAF4677058.1"/>
    </source>
</evidence>
<evidence type="ECO:0000259" key="2">
    <source>
        <dbReference type="PROSITE" id="PS50829"/>
    </source>
</evidence>
<dbReference type="Pfam" id="PF02213">
    <property type="entry name" value="GYF"/>
    <property type="match status" value="1"/>
</dbReference>
<evidence type="ECO:0000256" key="1">
    <source>
        <dbReference type="SAM" id="MobiDB-lite"/>
    </source>
</evidence>
<organism evidence="3 4">
    <name type="scientific">Perkinsus olseni</name>
    <name type="common">Perkinsus atlanticus</name>
    <dbReference type="NCBI Taxonomy" id="32597"/>
    <lineage>
        <taxon>Eukaryota</taxon>
        <taxon>Sar</taxon>
        <taxon>Alveolata</taxon>
        <taxon>Perkinsozoa</taxon>
        <taxon>Perkinsea</taxon>
        <taxon>Perkinsida</taxon>
        <taxon>Perkinsidae</taxon>
        <taxon>Perkinsus</taxon>
    </lineage>
</organism>
<feature type="domain" description="GYF" evidence="2">
    <location>
        <begin position="48"/>
        <end position="102"/>
    </location>
</feature>
<dbReference type="Proteomes" id="UP000541610">
    <property type="component" value="Unassembled WGS sequence"/>
</dbReference>
<accession>A0A7J6MZK1</accession>
<dbReference type="EMBL" id="JABANP010001018">
    <property type="protein sequence ID" value="KAF4677058.1"/>
    <property type="molecule type" value="Genomic_DNA"/>
</dbReference>
<name>A0A7J6MZK1_PEROL</name>
<proteinExistence type="predicted"/>
<dbReference type="PROSITE" id="PS50829">
    <property type="entry name" value="GYF"/>
    <property type="match status" value="1"/>
</dbReference>
<feature type="region of interest" description="Disordered" evidence="1">
    <location>
        <begin position="1"/>
        <end position="24"/>
    </location>
</feature>
<dbReference type="InterPro" id="IPR003169">
    <property type="entry name" value="GYF"/>
</dbReference>